<accession>A0ACC5RDS5</accession>
<dbReference type="EMBL" id="JAENHL010000008">
    <property type="protein sequence ID" value="MBK1870851.1"/>
    <property type="molecule type" value="Genomic_DNA"/>
</dbReference>
<evidence type="ECO:0000313" key="2">
    <source>
        <dbReference type="Proteomes" id="UP000616151"/>
    </source>
</evidence>
<keyword evidence="2" id="KW-1185">Reference proteome</keyword>
<protein>
    <submittedName>
        <fullName evidence="1">Sensor histidine kinase</fullName>
    </submittedName>
</protein>
<comment type="caution">
    <text evidence="1">The sequence shown here is derived from an EMBL/GenBank/DDBJ whole genome shotgun (WGS) entry which is preliminary data.</text>
</comment>
<name>A0ACC5RDS5_9HYPH</name>
<proteinExistence type="predicted"/>
<dbReference type="Proteomes" id="UP000616151">
    <property type="component" value="Unassembled WGS sequence"/>
</dbReference>
<keyword evidence="1" id="KW-0418">Kinase</keyword>
<reference evidence="1" key="1">
    <citation type="submission" date="2021-01" db="EMBL/GenBank/DDBJ databases">
        <authorList>
            <person name="Sun Q."/>
        </authorList>
    </citation>
    <scope>NUCLEOTIDE SEQUENCE</scope>
    <source>
        <strain evidence="1">YIM B02566</strain>
    </source>
</reference>
<evidence type="ECO:0000313" key="1">
    <source>
        <dbReference type="EMBL" id="MBK1870851.1"/>
    </source>
</evidence>
<gene>
    <name evidence="1" type="ORF">JHL16_31085</name>
</gene>
<organism evidence="1 2">
    <name type="scientific">Taklimakanibacter albus</name>
    <dbReference type="NCBI Taxonomy" id="2800327"/>
    <lineage>
        <taxon>Bacteria</taxon>
        <taxon>Pseudomonadati</taxon>
        <taxon>Pseudomonadota</taxon>
        <taxon>Alphaproteobacteria</taxon>
        <taxon>Hyphomicrobiales</taxon>
        <taxon>Aestuariivirgaceae</taxon>
        <taxon>Taklimakanibacter</taxon>
    </lineage>
</organism>
<keyword evidence="1" id="KW-0808">Transferase</keyword>
<sequence>MTTHSLRWRIVWPLIFVLTLVTIIVAAGLYFYLMTVMTNSRSADETVLPHIASSIYQDSAGRLLLLPTPELARLQEESPDLWFIARAEGDRKVQYGQVPPGLETIAAQLGNILDGDLRAEGASALTSQIARLPSPAGELRIMFGGRLQADSFAVELLSRMKIIYLPFLAFTLIAAFLSVPILVKRALAGLSRTTEIATSIDIDRRGQRLPPDDVPEEMLPLVTAINAALERLDHGYTQQKRFLADAAHELRTPIAILHTNLEAMPDSRQQRKLLNDVGRLANTAEQLLDLHRMDNNMQSMEELDLVELCKSVAGDLAPNAIAAGYELSFSTNRDRIPVSGDAGALERAISNLVRNAIEHGGGKGLIQVVAVFPNIIEVTDEGPGIPADQREDVFEPFYRTAPKRSGAGLGLNLVKQIVQRHGGEVAIIASDRGARFRISL</sequence>